<dbReference type="EC" id="2.7.13.3" evidence="2"/>
<evidence type="ECO:0000259" key="7">
    <source>
        <dbReference type="PROSITE" id="PS50921"/>
    </source>
</evidence>
<comment type="caution">
    <text evidence="8">The sequence shown here is derived from an EMBL/GenBank/DDBJ whole genome shotgun (WGS) entry which is preliminary data.</text>
</comment>
<dbReference type="PANTHER" id="PTHR43304:SF1">
    <property type="entry name" value="PAC DOMAIN-CONTAINING PROTEIN"/>
    <property type="match status" value="1"/>
</dbReference>
<dbReference type="InterPro" id="IPR013655">
    <property type="entry name" value="PAS_fold_3"/>
</dbReference>
<dbReference type="Gene3D" id="1.10.10.10">
    <property type="entry name" value="Winged helix-like DNA-binding domain superfamily/Winged helix DNA-binding domain"/>
    <property type="match status" value="1"/>
</dbReference>
<keyword evidence="5" id="KW-0418">Kinase</keyword>
<comment type="catalytic activity">
    <reaction evidence="1">
        <text>ATP + protein L-histidine = ADP + protein N-phospho-L-histidine.</text>
        <dbReference type="EC" id="2.7.13.3"/>
    </reaction>
</comment>
<dbReference type="Pfam" id="PF08447">
    <property type="entry name" value="PAS_3"/>
    <property type="match status" value="1"/>
</dbReference>
<accession>A0ABP8XZL1</accession>
<evidence type="ECO:0000256" key="1">
    <source>
        <dbReference type="ARBA" id="ARBA00000085"/>
    </source>
</evidence>
<dbReference type="SMART" id="SM01012">
    <property type="entry name" value="ANTAR"/>
    <property type="match status" value="1"/>
</dbReference>
<dbReference type="InterPro" id="IPR005561">
    <property type="entry name" value="ANTAR"/>
</dbReference>
<feature type="domain" description="ANTAR" evidence="7">
    <location>
        <begin position="130"/>
        <end position="191"/>
    </location>
</feature>
<dbReference type="Proteomes" id="UP001500843">
    <property type="component" value="Unassembled WGS sequence"/>
</dbReference>
<proteinExistence type="predicted"/>
<protein>
    <recommendedName>
        <fullName evidence="2">histidine kinase</fullName>
        <ecNumber evidence="2">2.7.13.3</ecNumber>
    </recommendedName>
</protein>
<dbReference type="RefSeq" id="WP_253871667.1">
    <property type="nucleotide sequence ID" value="NZ_BAABHM010000026.1"/>
</dbReference>
<dbReference type="InterPro" id="IPR036388">
    <property type="entry name" value="WH-like_DNA-bd_sf"/>
</dbReference>
<dbReference type="SUPFAM" id="SSF55785">
    <property type="entry name" value="PYP-like sensor domain (PAS domain)"/>
    <property type="match status" value="1"/>
</dbReference>
<dbReference type="SUPFAM" id="SSF52172">
    <property type="entry name" value="CheY-like"/>
    <property type="match status" value="1"/>
</dbReference>
<sequence>MNQPLHDVPLEHVLALGDHTQTGQYRVDLATEQWWWSDEAYRIHGFEPAEVDPTTAMILAHKHPDDRERVRHVLEVAWRTGEPFATAHRIVDANGHDHVVSIVGKGQRDDSGDVVELVGYFLDLTRSVSRLAATEADTAIRAAARSRRDIEQAKAAVGQVLGVDDEEALKVLRHHSNNSNVPLRDLSRWLVAHSRTAPRAVASSPSYLLDLLRHPRPAVTGV</sequence>
<dbReference type="InterPro" id="IPR000014">
    <property type="entry name" value="PAS"/>
</dbReference>
<dbReference type="PROSITE" id="PS50112">
    <property type="entry name" value="PAS"/>
    <property type="match status" value="1"/>
</dbReference>
<keyword evidence="4" id="KW-0808">Transferase</keyword>
<evidence type="ECO:0000313" key="8">
    <source>
        <dbReference type="EMBL" id="GAA4717993.1"/>
    </source>
</evidence>
<dbReference type="PANTHER" id="PTHR43304">
    <property type="entry name" value="PHYTOCHROME-LIKE PROTEIN CPH1"/>
    <property type="match status" value="1"/>
</dbReference>
<dbReference type="CDD" id="cd00130">
    <property type="entry name" value="PAS"/>
    <property type="match status" value="1"/>
</dbReference>
<dbReference type="PROSITE" id="PS50921">
    <property type="entry name" value="ANTAR"/>
    <property type="match status" value="1"/>
</dbReference>
<evidence type="ECO:0000259" key="6">
    <source>
        <dbReference type="PROSITE" id="PS50112"/>
    </source>
</evidence>
<evidence type="ECO:0000256" key="5">
    <source>
        <dbReference type="ARBA" id="ARBA00022777"/>
    </source>
</evidence>
<dbReference type="Gene3D" id="3.30.450.20">
    <property type="entry name" value="PAS domain"/>
    <property type="match status" value="1"/>
</dbReference>
<evidence type="ECO:0000313" key="9">
    <source>
        <dbReference type="Proteomes" id="UP001500843"/>
    </source>
</evidence>
<feature type="domain" description="PAS" evidence="6">
    <location>
        <begin position="36"/>
        <end position="81"/>
    </location>
</feature>
<keyword evidence="3" id="KW-0597">Phosphoprotein</keyword>
<organism evidence="8 9">
    <name type="scientific">Promicromonospora umidemergens</name>
    <dbReference type="NCBI Taxonomy" id="629679"/>
    <lineage>
        <taxon>Bacteria</taxon>
        <taxon>Bacillati</taxon>
        <taxon>Actinomycetota</taxon>
        <taxon>Actinomycetes</taxon>
        <taxon>Micrococcales</taxon>
        <taxon>Promicromonosporaceae</taxon>
        <taxon>Promicromonospora</taxon>
    </lineage>
</organism>
<evidence type="ECO:0000256" key="3">
    <source>
        <dbReference type="ARBA" id="ARBA00022553"/>
    </source>
</evidence>
<dbReference type="InterPro" id="IPR052162">
    <property type="entry name" value="Sensor_kinase/Photoreceptor"/>
</dbReference>
<evidence type="ECO:0000256" key="2">
    <source>
        <dbReference type="ARBA" id="ARBA00012438"/>
    </source>
</evidence>
<name>A0ABP8XZL1_9MICO</name>
<dbReference type="EMBL" id="BAABHM010000026">
    <property type="protein sequence ID" value="GAA4717993.1"/>
    <property type="molecule type" value="Genomic_DNA"/>
</dbReference>
<reference evidence="9" key="1">
    <citation type="journal article" date="2019" name="Int. J. Syst. Evol. Microbiol.">
        <title>The Global Catalogue of Microorganisms (GCM) 10K type strain sequencing project: providing services to taxonomists for standard genome sequencing and annotation.</title>
        <authorList>
            <consortium name="The Broad Institute Genomics Platform"/>
            <consortium name="The Broad Institute Genome Sequencing Center for Infectious Disease"/>
            <person name="Wu L."/>
            <person name="Ma J."/>
        </authorList>
    </citation>
    <scope>NUCLEOTIDE SEQUENCE [LARGE SCALE GENOMIC DNA]</scope>
    <source>
        <strain evidence="9">JCM 17975</strain>
    </source>
</reference>
<evidence type="ECO:0000256" key="4">
    <source>
        <dbReference type="ARBA" id="ARBA00022679"/>
    </source>
</evidence>
<dbReference type="InterPro" id="IPR011006">
    <property type="entry name" value="CheY-like_superfamily"/>
</dbReference>
<keyword evidence="9" id="KW-1185">Reference proteome</keyword>
<dbReference type="InterPro" id="IPR035965">
    <property type="entry name" value="PAS-like_dom_sf"/>
</dbReference>
<gene>
    <name evidence="8" type="ORF">GCM10023198_46980</name>
</gene>
<dbReference type="Pfam" id="PF03861">
    <property type="entry name" value="ANTAR"/>
    <property type="match status" value="1"/>
</dbReference>